<evidence type="ECO:0000256" key="6">
    <source>
        <dbReference type="ARBA" id="ARBA00023235"/>
    </source>
</evidence>
<dbReference type="InterPro" id="IPR013785">
    <property type="entry name" value="Aldolase_TIM"/>
</dbReference>
<dbReference type="SUPFAM" id="SSF51366">
    <property type="entry name" value="Ribulose-phoshate binding barrel"/>
    <property type="match status" value="1"/>
</dbReference>
<dbReference type="PANTHER" id="PTHR42894">
    <property type="entry name" value="N-(5'-PHOSPHORIBOSYL)ANTHRANILATE ISOMERASE"/>
    <property type="match status" value="1"/>
</dbReference>
<dbReference type="InterPro" id="IPR044643">
    <property type="entry name" value="TrpF_fam"/>
</dbReference>
<evidence type="ECO:0000256" key="3">
    <source>
        <dbReference type="ARBA" id="ARBA00022605"/>
    </source>
</evidence>
<dbReference type="PANTHER" id="PTHR42894:SF1">
    <property type="entry name" value="N-(5'-PHOSPHORIBOSYL)ANTHRANILATE ISOMERASE"/>
    <property type="match status" value="1"/>
</dbReference>
<keyword evidence="4" id="KW-0822">Tryptophan biosynthesis</keyword>
<dbReference type="InterPro" id="IPR001240">
    <property type="entry name" value="PRAI_dom"/>
</dbReference>
<gene>
    <name evidence="8" type="ORF">METZ01_LOCUS325224</name>
</gene>
<dbReference type="Pfam" id="PF00697">
    <property type="entry name" value="PRAI"/>
    <property type="match status" value="1"/>
</dbReference>
<keyword evidence="3" id="KW-0028">Amino-acid biosynthesis</keyword>
<evidence type="ECO:0000313" key="8">
    <source>
        <dbReference type="EMBL" id="SVC72370.1"/>
    </source>
</evidence>
<feature type="domain" description="N-(5'phosphoribosyl) anthranilate isomerase (PRAI)" evidence="7">
    <location>
        <begin position="7"/>
        <end position="92"/>
    </location>
</feature>
<dbReference type="EC" id="5.3.1.24" evidence="2"/>
<dbReference type="EMBL" id="UINC01107185">
    <property type="protein sequence ID" value="SVC72370.1"/>
    <property type="molecule type" value="Genomic_DNA"/>
</dbReference>
<dbReference type="UniPathway" id="UPA00035">
    <property type="reaction ID" value="UER00042"/>
</dbReference>
<name>A0A382PHW7_9ZZZZ</name>
<feature type="non-terminal residue" evidence="8">
    <location>
        <position position="93"/>
    </location>
</feature>
<evidence type="ECO:0000259" key="7">
    <source>
        <dbReference type="Pfam" id="PF00697"/>
    </source>
</evidence>
<evidence type="ECO:0000256" key="5">
    <source>
        <dbReference type="ARBA" id="ARBA00023141"/>
    </source>
</evidence>
<dbReference type="GO" id="GO:0000162">
    <property type="term" value="P:L-tryptophan biosynthetic process"/>
    <property type="evidence" value="ECO:0007669"/>
    <property type="project" value="UniProtKB-UniPathway"/>
</dbReference>
<accession>A0A382PHW7</accession>
<organism evidence="8">
    <name type="scientific">marine metagenome</name>
    <dbReference type="NCBI Taxonomy" id="408172"/>
    <lineage>
        <taxon>unclassified sequences</taxon>
        <taxon>metagenomes</taxon>
        <taxon>ecological metagenomes</taxon>
    </lineage>
</organism>
<dbReference type="InterPro" id="IPR011060">
    <property type="entry name" value="RibuloseP-bd_barrel"/>
</dbReference>
<keyword evidence="6" id="KW-0413">Isomerase</keyword>
<evidence type="ECO:0000256" key="1">
    <source>
        <dbReference type="ARBA" id="ARBA00004664"/>
    </source>
</evidence>
<feature type="non-terminal residue" evidence="8">
    <location>
        <position position="1"/>
    </location>
</feature>
<proteinExistence type="predicted"/>
<protein>
    <recommendedName>
        <fullName evidence="2">phosphoribosylanthranilate isomerase</fullName>
        <ecNumber evidence="2">5.3.1.24</ecNumber>
    </recommendedName>
</protein>
<reference evidence="8" key="1">
    <citation type="submission" date="2018-05" db="EMBL/GenBank/DDBJ databases">
        <authorList>
            <person name="Lanie J.A."/>
            <person name="Ng W.-L."/>
            <person name="Kazmierczak K.M."/>
            <person name="Andrzejewski T.M."/>
            <person name="Davidsen T.M."/>
            <person name="Wayne K.J."/>
            <person name="Tettelin H."/>
            <person name="Glass J.I."/>
            <person name="Rusch D."/>
            <person name="Podicherti R."/>
            <person name="Tsui H.-C.T."/>
            <person name="Winkler M.E."/>
        </authorList>
    </citation>
    <scope>NUCLEOTIDE SEQUENCE</scope>
</reference>
<comment type="pathway">
    <text evidence="1">Amino-acid biosynthesis; L-tryptophan biosynthesis; L-tryptophan from chorismate: step 3/5.</text>
</comment>
<dbReference type="GO" id="GO:0004640">
    <property type="term" value="F:phosphoribosylanthranilate isomerase activity"/>
    <property type="evidence" value="ECO:0007669"/>
    <property type="project" value="UniProtKB-EC"/>
</dbReference>
<evidence type="ECO:0000256" key="4">
    <source>
        <dbReference type="ARBA" id="ARBA00022822"/>
    </source>
</evidence>
<dbReference type="AlphaFoldDB" id="A0A382PHW7"/>
<keyword evidence="5" id="KW-0057">Aromatic amino acid biosynthesis</keyword>
<evidence type="ECO:0000256" key="2">
    <source>
        <dbReference type="ARBA" id="ARBA00012572"/>
    </source>
</evidence>
<sequence length="93" mass="10235">VIARECAASFLGFVFVPGVRRELSVEQVARIVSDYRRLCGSGGPFLVGLFANQSTEFVNSAIEECGLDFAQLCGDEPPDYYEKISARVIKQVK</sequence>
<dbReference type="Gene3D" id="3.20.20.70">
    <property type="entry name" value="Aldolase class I"/>
    <property type="match status" value="1"/>
</dbReference>